<name>A0A1Y2HDD5_9FUNG</name>
<dbReference type="GO" id="GO:0006412">
    <property type="term" value="P:translation"/>
    <property type="evidence" value="ECO:0007669"/>
    <property type="project" value="InterPro"/>
</dbReference>
<keyword evidence="2 4" id="KW-0689">Ribosomal protein</keyword>
<protein>
    <submittedName>
        <fullName evidence="7">Ribosomal protein S7 domain-containing protein</fullName>
    </submittedName>
</protein>
<evidence type="ECO:0000259" key="6">
    <source>
        <dbReference type="Pfam" id="PF00177"/>
    </source>
</evidence>
<evidence type="ECO:0000256" key="3">
    <source>
        <dbReference type="ARBA" id="ARBA00023274"/>
    </source>
</evidence>
<evidence type="ECO:0000256" key="4">
    <source>
        <dbReference type="RuleBase" id="RU003619"/>
    </source>
</evidence>
<dbReference type="EMBL" id="MCFL01000053">
    <property type="protein sequence ID" value="ORZ31921.1"/>
    <property type="molecule type" value="Genomic_DNA"/>
</dbReference>
<dbReference type="Gene3D" id="1.10.455.10">
    <property type="entry name" value="Ribosomal protein S7 domain"/>
    <property type="match status" value="1"/>
</dbReference>
<dbReference type="Pfam" id="PF00177">
    <property type="entry name" value="Ribosomal_S7"/>
    <property type="match status" value="1"/>
</dbReference>
<dbReference type="GO" id="GO:0003723">
    <property type="term" value="F:RNA binding"/>
    <property type="evidence" value="ECO:0007669"/>
    <property type="project" value="InterPro"/>
</dbReference>
<keyword evidence="5" id="KW-0732">Signal</keyword>
<dbReference type="PROSITE" id="PS00052">
    <property type="entry name" value="RIBOSOMAL_S7"/>
    <property type="match status" value="1"/>
</dbReference>
<dbReference type="GO" id="GO:1990904">
    <property type="term" value="C:ribonucleoprotein complex"/>
    <property type="evidence" value="ECO:0007669"/>
    <property type="project" value="UniProtKB-KW"/>
</dbReference>
<dbReference type="PANTHER" id="PTHR11205">
    <property type="entry name" value="RIBOSOMAL PROTEIN S7"/>
    <property type="match status" value="1"/>
</dbReference>
<reference evidence="7 8" key="1">
    <citation type="submission" date="2016-07" db="EMBL/GenBank/DDBJ databases">
        <title>Pervasive Adenine N6-methylation of Active Genes in Fungi.</title>
        <authorList>
            <consortium name="DOE Joint Genome Institute"/>
            <person name="Mondo S.J."/>
            <person name="Dannebaum R.O."/>
            <person name="Kuo R.C."/>
            <person name="Labutti K."/>
            <person name="Haridas S."/>
            <person name="Kuo A."/>
            <person name="Salamov A."/>
            <person name="Ahrendt S.R."/>
            <person name="Lipzen A."/>
            <person name="Sullivan W."/>
            <person name="Andreopoulos W.B."/>
            <person name="Clum A."/>
            <person name="Lindquist E."/>
            <person name="Daum C."/>
            <person name="Ramamoorthy G.K."/>
            <person name="Gryganskyi A."/>
            <person name="Culley D."/>
            <person name="Magnuson J.K."/>
            <person name="James T.Y."/>
            <person name="O'Malley M.A."/>
            <person name="Stajich J.E."/>
            <person name="Spatafora J.W."/>
            <person name="Visel A."/>
            <person name="Grigoriev I.V."/>
        </authorList>
    </citation>
    <scope>NUCLEOTIDE SEQUENCE [LARGE SCALE GENOMIC DNA]</scope>
    <source>
        <strain evidence="7 8">PL171</strain>
    </source>
</reference>
<dbReference type="GO" id="GO:0003735">
    <property type="term" value="F:structural constituent of ribosome"/>
    <property type="evidence" value="ECO:0007669"/>
    <property type="project" value="InterPro"/>
</dbReference>
<dbReference type="InterPro" id="IPR023798">
    <property type="entry name" value="Ribosomal_uS7_dom"/>
</dbReference>
<comment type="caution">
    <text evidence="7">The sequence shown here is derived from an EMBL/GenBank/DDBJ whole genome shotgun (WGS) entry which is preliminary data.</text>
</comment>
<dbReference type="InterPro" id="IPR000235">
    <property type="entry name" value="Ribosomal_uS7"/>
</dbReference>
<dbReference type="SUPFAM" id="SSF47973">
    <property type="entry name" value="Ribosomal protein S7"/>
    <property type="match status" value="1"/>
</dbReference>
<dbReference type="OrthoDB" id="9972728at2759"/>
<gene>
    <name evidence="7" type="ORF">BCR44DRAFT_37245</name>
</gene>
<dbReference type="AlphaFoldDB" id="A0A1Y2HDD5"/>
<keyword evidence="8" id="KW-1185">Reference proteome</keyword>
<organism evidence="7 8">
    <name type="scientific">Catenaria anguillulae PL171</name>
    <dbReference type="NCBI Taxonomy" id="765915"/>
    <lineage>
        <taxon>Eukaryota</taxon>
        <taxon>Fungi</taxon>
        <taxon>Fungi incertae sedis</taxon>
        <taxon>Blastocladiomycota</taxon>
        <taxon>Blastocladiomycetes</taxon>
        <taxon>Blastocladiales</taxon>
        <taxon>Catenariaceae</taxon>
        <taxon>Catenaria</taxon>
    </lineage>
</organism>
<proteinExistence type="inferred from homology"/>
<dbReference type="Proteomes" id="UP000193411">
    <property type="component" value="Unassembled WGS sequence"/>
</dbReference>
<dbReference type="InterPro" id="IPR020606">
    <property type="entry name" value="Ribosomal_uS7_CS"/>
</dbReference>
<evidence type="ECO:0000256" key="2">
    <source>
        <dbReference type="ARBA" id="ARBA00022980"/>
    </source>
</evidence>
<evidence type="ECO:0000313" key="7">
    <source>
        <dbReference type="EMBL" id="ORZ31921.1"/>
    </source>
</evidence>
<feature type="domain" description="Small ribosomal subunit protein uS7" evidence="6">
    <location>
        <begin position="54"/>
        <end position="203"/>
    </location>
</feature>
<evidence type="ECO:0000313" key="8">
    <source>
        <dbReference type="Proteomes" id="UP000193411"/>
    </source>
</evidence>
<evidence type="ECO:0000256" key="1">
    <source>
        <dbReference type="ARBA" id="ARBA00007151"/>
    </source>
</evidence>
<comment type="similarity">
    <text evidence="1 4">Belongs to the universal ribosomal protein uS7 family.</text>
</comment>
<accession>A0A1Y2HDD5</accession>
<keyword evidence="3 4" id="KW-0687">Ribonucleoprotein</keyword>
<evidence type="ECO:0000256" key="5">
    <source>
        <dbReference type="SAM" id="SignalP"/>
    </source>
</evidence>
<dbReference type="GO" id="GO:0005840">
    <property type="term" value="C:ribosome"/>
    <property type="evidence" value="ECO:0007669"/>
    <property type="project" value="UniProtKB-KW"/>
</dbReference>
<feature type="signal peptide" evidence="5">
    <location>
        <begin position="1"/>
        <end position="19"/>
    </location>
</feature>
<dbReference type="STRING" id="765915.A0A1Y2HDD5"/>
<feature type="chain" id="PRO_5012440759" evidence="5">
    <location>
        <begin position="20"/>
        <end position="212"/>
    </location>
</feature>
<sequence>MFRSLSAAITPRLPSLALAAAPAPAALTAAPARTYMRGLVKSPTRKALDLHQRHAETHPHLLRTDALLAQATNLIMRDGKKAQAHRMLTDSLDHVRAMAAKPGSTLPQGMDPPAMFAEAVARAAPLLETKAFKRGTKVLQIPKALDERQRNRRAIVWMLEAAKKRHEKEFAKRLANEIVAVLEGTSEAIKRKDALYKLALANRVNVNIKMNI</sequence>
<dbReference type="InterPro" id="IPR036823">
    <property type="entry name" value="Ribosomal_uS7_dom_sf"/>
</dbReference>